<dbReference type="GO" id="GO:0004467">
    <property type="term" value="F:long-chain fatty acid-CoA ligase activity"/>
    <property type="evidence" value="ECO:0007669"/>
    <property type="project" value="TreeGrafter"/>
</dbReference>
<evidence type="ECO:0000256" key="3">
    <source>
        <dbReference type="ARBA" id="ARBA00022741"/>
    </source>
</evidence>
<gene>
    <name evidence="6" type="ORF">B0T26DRAFT_740826</name>
</gene>
<dbReference type="EMBL" id="JAUIRO010000004">
    <property type="protein sequence ID" value="KAK0717414.1"/>
    <property type="molecule type" value="Genomic_DNA"/>
</dbReference>
<dbReference type="GO" id="GO:0005524">
    <property type="term" value="F:ATP binding"/>
    <property type="evidence" value="ECO:0007669"/>
    <property type="project" value="UniProtKB-KW"/>
</dbReference>
<evidence type="ECO:0000313" key="6">
    <source>
        <dbReference type="EMBL" id="KAK0717414.1"/>
    </source>
</evidence>
<proteinExistence type="inferred from homology"/>
<dbReference type="GO" id="GO:0005324">
    <property type="term" value="F:long-chain fatty acid transmembrane transporter activity"/>
    <property type="evidence" value="ECO:0007669"/>
    <property type="project" value="TreeGrafter"/>
</dbReference>
<dbReference type="RefSeq" id="XP_060296207.1">
    <property type="nucleotide sequence ID" value="XM_060443889.1"/>
</dbReference>
<sequence length="472" mass="52833">MTKKSELIVITLSGMDVMACELTNNVYSPNKKLNPTVYPCCRRVRLPECAHTYAETYQKVLRYGAWLRTHHGNSDTFVFLWFAIWAVSAKPAFINYHLNGAQLAHCSRAATASLAILDPRLEARLNDDVRQQVPDMKFVVFTPECEPEALRTEPVRFPDSVRTEDSYTAMAILIYTSGTTGLPKPAIVSWGKIYVAAMLSGNGTGTKTSDVFVPSQCTIIQYVGETCRYLTVSPPDIDPVSGENLDKEHRVRVAMGNGLRPDVWDRFKKRFGAIGTWNLSRNSFGKGAIGWYRLLSKTILDIRTATVRLDHETEILWRNPQTGFCQRVKAGEAGGFIVMLPEDDVSKRFQGCYGNPEASNSKVMYGDGDGLVYFSDRIGDTFRWNSENVSTSEVAQALGLHPALPHHDGRAGCVAVFSLRVHKAHQISSYTGSLFPIELVLARIIGHERQEFEWQIGAGPGWEMPVSERWWD</sequence>
<evidence type="ECO:0000256" key="2">
    <source>
        <dbReference type="ARBA" id="ARBA00022598"/>
    </source>
</evidence>
<feature type="domain" description="AMP-dependent synthetase/ligase" evidence="5">
    <location>
        <begin position="50"/>
        <end position="199"/>
    </location>
</feature>
<keyword evidence="3" id="KW-0547">Nucleotide-binding</keyword>
<dbReference type="Gene3D" id="3.40.50.12780">
    <property type="entry name" value="N-terminal domain of ligase-like"/>
    <property type="match status" value="1"/>
</dbReference>
<dbReference type="AlphaFoldDB" id="A0AA40AKA1"/>
<accession>A0AA40AKA1</accession>
<organism evidence="6 7">
    <name type="scientific">Lasiosphaeria miniovina</name>
    <dbReference type="NCBI Taxonomy" id="1954250"/>
    <lineage>
        <taxon>Eukaryota</taxon>
        <taxon>Fungi</taxon>
        <taxon>Dikarya</taxon>
        <taxon>Ascomycota</taxon>
        <taxon>Pezizomycotina</taxon>
        <taxon>Sordariomycetes</taxon>
        <taxon>Sordariomycetidae</taxon>
        <taxon>Sordariales</taxon>
        <taxon>Lasiosphaeriaceae</taxon>
        <taxon>Lasiosphaeria</taxon>
    </lineage>
</organism>
<comment type="similarity">
    <text evidence="1">Belongs to the ATP-dependent AMP-binding enzyme family.</text>
</comment>
<evidence type="ECO:0000313" key="7">
    <source>
        <dbReference type="Proteomes" id="UP001172101"/>
    </source>
</evidence>
<dbReference type="Proteomes" id="UP001172101">
    <property type="component" value="Unassembled WGS sequence"/>
</dbReference>
<evidence type="ECO:0000256" key="1">
    <source>
        <dbReference type="ARBA" id="ARBA00006432"/>
    </source>
</evidence>
<dbReference type="PANTHER" id="PTHR43107">
    <property type="entry name" value="LONG-CHAIN FATTY ACID TRANSPORT PROTEIN"/>
    <property type="match status" value="1"/>
</dbReference>
<evidence type="ECO:0000256" key="4">
    <source>
        <dbReference type="ARBA" id="ARBA00022840"/>
    </source>
</evidence>
<dbReference type="InterPro" id="IPR042099">
    <property type="entry name" value="ANL_N_sf"/>
</dbReference>
<reference evidence="6" key="1">
    <citation type="submission" date="2023-06" db="EMBL/GenBank/DDBJ databases">
        <title>Genome-scale phylogeny and comparative genomics of the fungal order Sordariales.</title>
        <authorList>
            <consortium name="Lawrence Berkeley National Laboratory"/>
            <person name="Hensen N."/>
            <person name="Bonometti L."/>
            <person name="Westerberg I."/>
            <person name="Brannstrom I.O."/>
            <person name="Guillou S."/>
            <person name="Cros-Aarteil S."/>
            <person name="Calhoun S."/>
            <person name="Haridas S."/>
            <person name="Kuo A."/>
            <person name="Mondo S."/>
            <person name="Pangilinan J."/>
            <person name="Riley R."/>
            <person name="LaButti K."/>
            <person name="Andreopoulos B."/>
            <person name="Lipzen A."/>
            <person name="Chen C."/>
            <person name="Yanf M."/>
            <person name="Daum C."/>
            <person name="Ng V."/>
            <person name="Clum A."/>
            <person name="Steindorff A."/>
            <person name="Ohm R."/>
            <person name="Martin F."/>
            <person name="Silar P."/>
            <person name="Natvig D."/>
            <person name="Lalanne C."/>
            <person name="Gautier V."/>
            <person name="Ament-velasquez S.L."/>
            <person name="Kruys A."/>
            <person name="Hutchinson M.I."/>
            <person name="Powell A.J."/>
            <person name="Barry K."/>
            <person name="Miller A.N."/>
            <person name="Grigoriev I.V."/>
            <person name="Debuchy R."/>
            <person name="Gladieux P."/>
            <person name="Thoren M.H."/>
            <person name="Johannesson H."/>
        </authorList>
    </citation>
    <scope>NUCLEOTIDE SEQUENCE</scope>
    <source>
        <strain evidence="6">SMH2392-1A</strain>
    </source>
</reference>
<dbReference type="Pfam" id="PF00501">
    <property type="entry name" value="AMP-binding"/>
    <property type="match status" value="1"/>
</dbReference>
<keyword evidence="4" id="KW-0067">ATP-binding</keyword>
<dbReference type="GO" id="GO:0005777">
    <property type="term" value="C:peroxisome"/>
    <property type="evidence" value="ECO:0007669"/>
    <property type="project" value="TreeGrafter"/>
</dbReference>
<protein>
    <recommendedName>
        <fullName evidence="5">AMP-dependent synthetase/ligase domain-containing protein</fullName>
    </recommendedName>
</protein>
<dbReference type="GeneID" id="85327159"/>
<dbReference type="PANTHER" id="PTHR43107:SF15">
    <property type="entry name" value="FATTY ACID TRANSPORT PROTEIN 3, ISOFORM A"/>
    <property type="match status" value="1"/>
</dbReference>
<dbReference type="PROSITE" id="PS00455">
    <property type="entry name" value="AMP_BINDING"/>
    <property type="match status" value="1"/>
</dbReference>
<dbReference type="GO" id="GO:0044539">
    <property type="term" value="P:long-chain fatty acid import into cell"/>
    <property type="evidence" value="ECO:0007669"/>
    <property type="project" value="TreeGrafter"/>
</dbReference>
<dbReference type="SUPFAM" id="SSF56801">
    <property type="entry name" value="Acetyl-CoA synthetase-like"/>
    <property type="match status" value="1"/>
</dbReference>
<keyword evidence="2" id="KW-0436">Ligase</keyword>
<dbReference type="InterPro" id="IPR020845">
    <property type="entry name" value="AMP-binding_CS"/>
</dbReference>
<name>A0AA40AKA1_9PEZI</name>
<dbReference type="GO" id="GO:0005811">
    <property type="term" value="C:lipid droplet"/>
    <property type="evidence" value="ECO:0007669"/>
    <property type="project" value="TreeGrafter"/>
</dbReference>
<comment type="caution">
    <text evidence="6">The sequence shown here is derived from an EMBL/GenBank/DDBJ whole genome shotgun (WGS) entry which is preliminary data.</text>
</comment>
<evidence type="ECO:0000259" key="5">
    <source>
        <dbReference type="Pfam" id="PF00501"/>
    </source>
</evidence>
<keyword evidence="7" id="KW-1185">Reference proteome</keyword>
<dbReference type="GO" id="GO:0009898">
    <property type="term" value="C:cytoplasmic side of plasma membrane"/>
    <property type="evidence" value="ECO:0007669"/>
    <property type="project" value="TreeGrafter"/>
</dbReference>
<dbReference type="InterPro" id="IPR000873">
    <property type="entry name" value="AMP-dep_synth/lig_dom"/>
</dbReference>